<dbReference type="GO" id="GO:0005874">
    <property type="term" value="C:microtubule"/>
    <property type="evidence" value="ECO:0007669"/>
    <property type="project" value="UniProtKB-KW"/>
</dbReference>
<dbReference type="InterPro" id="IPR026687">
    <property type="entry name" value="CCDC181"/>
</dbReference>
<evidence type="ECO:0000256" key="8">
    <source>
        <dbReference type="ARBA" id="ARBA00022846"/>
    </source>
</evidence>
<name>A0AAV7NXR7_PLEWA</name>
<comment type="subcellular location">
    <subcellularLocation>
        <location evidence="2">Cell projection</location>
        <location evidence="2">Cilium</location>
        <location evidence="2">Flagellum</location>
    </subcellularLocation>
    <subcellularLocation>
        <location evidence="3">Cytoplasm</location>
        <location evidence="3">Cytoskeleton</location>
    </subcellularLocation>
</comment>
<feature type="compositionally biased region" description="Basic and acidic residues" evidence="14">
    <location>
        <begin position="213"/>
        <end position="223"/>
    </location>
</feature>
<sequence>MAQSSKTEEPGESEENVDYEDDFEKDLDWLINEDQDNHQDSESQDEDIDAKIDKELQEDDNHELLKVNQQHDSHSLLEEKLLKEVISESEAHLSHHSSESHSSFEAALKDTEPENLPLPEDDFSDQDEEAKRYIAEKIEMANRQLQHEEPVDDKRERKLKFKDNLIDLEVPPLEFVETDREYSNSEDDSSSRMSKLNIYDELKQENSSLLQNDSKDENKDGKVLVEKDGKFELMSLRDIESQSFLPKIDGVTTGNEVPVISPRSSHGNGLGSTTLKTEDDLMQLHSSNLPPPGEVVSFLPQPPPNPRGRPSSATHAIKGRRKSPRRVQSADMPQRNSTFSLSPQQKELKEKIEKQKIEQRKEMEVRKREEEEEKRKENELAFRAWLQKKKEQLLEEKRIREAKEMEEMNNRNGERDPDEAYQIWLRKKQAEHLREKQMEELKRQEEEEAGSMHGKEESEEAFKQWLKRKRLQKRAEQQAAKELSRRMMMEARRARQIQNLLYTISDTKSLRLKDHFS</sequence>
<evidence type="ECO:0000256" key="10">
    <source>
        <dbReference type="ARBA" id="ARBA00023069"/>
    </source>
</evidence>
<feature type="region of interest" description="Disordered" evidence="14">
    <location>
        <begin position="256"/>
        <end position="378"/>
    </location>
</feature>
<evidence type="ECO:0000256" key="11">
    <source>
        <dbReference type="ARBA" id="ARBA00023212"/>
    </source>
</evidence>
<keyword evidence="9" id="KW-0175">Coiled coil</keyword>
<dbReference type="Proteomes" id="UP001066276">
    <property type="component" value="Chromosome 8"/>
</dbReference>
<evidence type="ECO:0000256" key="5">
    <source>
        <dbReference type="ARBA" id="ARBA00022306"/>
    </source>
</evidence>
<feature type="region of interest" description="Disordered" evidence="14">
    <location>
        <begin position="1"/>
        <end position="50"/>
    </location>
</feature>
<feature type="compositionally biased region" description="Basic and acidic residues" evidence="14">
    <location>
        <begin position="435"/>
        <end position="445"/>
    </location>
</feature>
<evidence type="ECO:0000256" key="7">
    <source>
        <dbReference type="ARBA" id="ARBA00022701"/>
    </source>
</evidence>
<feature type="region of interest" description="Disordered" evidence="14">
    <location>
        <begin position="435"/>
        <end position="463"/>
    </location>
</feature>
<feature type="compositionally biased region" description="Polar residues" evidence="14">
    <location>
        <begin position="262"/>
        <end position="275"/>
    </location>
</feature>
<evidence type="ECO:0000256" key="4">
    <source>
        <dbReference type="ARBA" id="ARBA00005737"/>
    </source>
</evidence>
<feature type="region of interest" description="Disordered" evidence="14">
    <location>
        <begin position="87"/>
        <end position="126"/>
    </location>
</feature>
<protein>
    <recommendedName>
        <fullName evidence="5">Coiled-coil domain-containing protein 181</fullName>
    </recommendedName>
</protein>
<evidence type="ECO:0000313" key="16">
    <source>
        <dbReference type="Proteomes" id="UP001066276"/>
    </source>
</evidence>
<dbReference type="GO" id="GO:0008017">
    <property type="term" value="F:microtubule binding"/>
    <property type="evidence" value="ECO:0007669"/>
    <property type="project" value="InterPro"/>
</dbReference>
<feature type="compositionally biased region" description="Basic and acidic residues" evidence="14">
    <location>
        <begin position="87"/>
        <end position="99"/>
    </location>
</feature>
<accession>A0AAV7NXR7</accession>
<feature type="compositionally biased region" description="Basic and acidic residues" evidence="14">
    <location>
        <begin position="346"/>
        <end position="378"/>
    </location>
</feature>
<dbReference type="EMBL" id="JANPWB010000012">
    <property type="protein sequence ID" value="KAJ1119178.1"/>
    <property type="molecule type" value="Genomic_DNA"/>
</dbReference>
<proteinExistence type="inferred from homology"/>
<keyword evidence="12" id="KW-0966">Cell projection</keyword>
<evidence type="ECO:0000256" key="12">
    <source>
        <dbReference type="ARBA" id="ARBA00023273"/>
    </source>
</evidence>
<dbReference type="GO" id="GO:0031514">
    <property type="term" value="C:motile cilium"/>
    <property type="evidence" value="ECO:0007669"/>
    <property type="project" value="UniProtKB-SubCell"/>
</dbReference>
<feature type="compositionally biased region" description="Polar residues" evidence="14">
    <location>
        <begin position="334"/>
        <end position="343"/>
    </location>
</feature>
<evidence type="ECO:0000256" key="1">
    <source>
        <dbReference type="ARBA" id="ARBA00002213"/>
    </source>
</evidence>
<comment type="subunit">
    <text evidence="13">Homodimer. Interacts with HOOK1. Interacts with HOOK2. Interacts with HOOK3.</text>
</comment>
<dbReference type="AlphaFoldDB" id="A0AAV7NXR7"/>
<feature type="compositionally biased region" description="Basic and acidic residues" evidence="14">
    <location>
        <begin position="453"/>
        <end position="462"/>
    </location>
</feature>
<evidence type="ECO:0000256" key="9">
    <source>
        <dbReference type="ARBA" id="ARBA00023054"/>
    </source>
</evidence>
<evidence type="ECO:0000313" key="15">
    <source>
        <dbReference type="EMBL" id="KAJ1119178.1"/>
    </source>
</evidence>
<evidence type="ECO:0000256" key="3">
    <source>
        <dbReference type="ARBA" id="ARBA00004245"/>
    </source>
</evidence>
<keyword evidence="16" id="KW-1185">Reference proteome</keyword>
<comment type="function">
    <text evidence="1">Microtubule-binding protein that localizes to the microtubular manchette of elongating spermatids.</text>
</comment>
<evidence type="ECO:0000256" key="14">
    <source>
        <dbReference type="SAM" id="MobiDB-lite"/>
    </source>
</evidence>
<evidence type="ECO:0000256" key="6">
    <source>
        <dbReference type="ARBA" id="ARBA00022490"/>
    </source>
</evidence>
<evidence type="ECO:0000256" key="13">
    <source>
        <dbReference type="ARBA" id="ARBA00047162"/>
    </source>
</evidence>
<comment type="caution">
    <text evidence="15">The sequence shown here is derived from an EMBL/GenBank/DDBJ whole genome shotgun (WGS) entry which is preliminary data.</text>
</comment>
<feature type="region of interest" description="Disordered" evidence="14">
    <location>
        <begin position="174"/>
        <end position="199"/>
    </location>
</feature>
<dbReference type="PANTHER" id="PTHR14320:SF2">
    <property type="entry name" value="COILED-COIL DOMAIN-CONTAINING PROTEIN 181"/>
    <property type="match status" value="1"/>
</dbReference>
<evidence type="ECO:0000256" key="2">
    <source>
        <dbReference type="ARBA" id="ARBA00004230"/>
    </source>
</evidence>
<dbReference type="PANTHER" id="PTHR14320">
    <property type="entry name" value="COILED-COIL DOMAIN-CONTAINING PROTEIN 181"/>
    <property type="match status" value="1"/>
</dbReference>
<keyword evidence="7" id="KW-0493">Microtubule</keyword>
<keyword evidence="6" id="KW-0963">Cytoplasm</keyword>
<comment type="similarity">
    <text evidence="4">Belongs to the CCDC181 family.</text>
</comment>
<organism evidence="15 16">
    <name type="scientific">Pleurodeles waltl</name>
    <name type="common">Iberian ribbed newt</name>
    <dbReference type="NCBI Taxonomy" id="8319"/>
    <lineage>
        <taxon>Eukaryota</taxon>
        <taxon>Metazoa</taxon>
        <taxon>Chordata</taxon>
        <taxon>Craniata</taxon>
        <taxon>Vertebrata</taxon>
        <taxon>Euteleostomi</taxon>
        <taxon>Amphibia</taxon>
        <taxon>Batrachia</taxon>
        <taxon>Caudata</taxon>
        <taxon>Salamandroidea</taxon>
        <taxon>Salamandridae</taxon>
        <taxon>Pleurodelinae</taxon>
        <taxon>Pleurodeles</taxon>
    </lineage>
</organism>
<feature type="compositionally biased region" description="Acidic residues" evidence="14">
    <location>
        <begin position="10"/>
        <end position="25"/>
    </location>
</feature>
<gene>
    <name evidence="15" type="ORF">NDU88_007364</name>
</gene>
<feature type="region of interest" description="Disordered" evidence="14">
    <location>
        <begin position="204"/>
        <end position="223"/>
    </location>
</feature>
<keyword evidence="10" id="KW-0969">Cilium</keyword>
<keyword evidence="11" id="KW-0206">Cytoskeleton</keyword>
<reference evidence="15" key="1">
    <citation type="journal article" date="2022" name="bioRxiv">
        <title>Sequencing and chromosome-scale assembly of the giantPleurodeles waltlgenome.</title>
        <authorList>
            <person name="Brown T."/>
            <person name="Elewa A."/>
            <person name="Iarovenko S."/>
            <person name="Subramanian E."/>
            <person name="Araus A.J."/>
            <person name="Petzold A."/>
            <person name="Susuki M."/>
            <person name="Suzuki K.-i.T."/>
            <person name="Hayashi T."/>
            <person name="Toyoda A."/>
            <person name="Oliveira C."/>
            <person name="Osipova E."/>
            <person name="Leigh N.D."/>
            <person name="Simon A."/>
            <person name="Yun M.H."/>
        </authorList>
    </citation>
    <scope>NUCLEOTIDE SEQUENCE</scope>
    <source>
        <strain evidence="15">20211129_DDA</strain>
        <tissue evidence="15">Liver</tissue>
    </source>
</reference>
<keyword evidence="8" id="KW-0282">Flagellum</keyword>